<protein>
    <submittedName>
        <fullName evidence="4">Fumarate hydratase</fullName>
    </submittedName>
</protein>
<keyword evidence="2" id="KW-0456">Lyase</keyword>
<dbReference type="InterPro" id="IPR004647">
    <property type="entry name" value="Fe-S_hydro-lyase_TtdB-typ_cat"/>
</dbReference>
<dbReference type="Pfam" id="PF05683">
    <property type="entry name" value="Fumerase_C"/>
    <property type="match status" value="1"/>
</dbReference>
<name>A0A369LBN0_9ACTN</name>
<organism evidence="4 5">
    <name type="scientific">Senegalimassilia anaerobia</name>
    <dbReference type="NCBI Taxonomy" id="1473216"/>
    <lineage>
        <taxon>Bacteria</taxon>
        <taxon>Bacillati</taxon>
        <taxon>Actinomycetota</taxon>
        <taxon>Coriobacteriia</taxon>
        <taxon>Coriobacteriales</taxon>
        <taxon>Coriobacteriaceae</taxon>
        <taxon>Senegalimassilia</taxon>
    </lineage>
</organism>
<comment type="similarity">
    <text evidence="1">Belongs to the class-I fumarase family.</text>
</comment>
<evidence type="ECO:0000259" key="3">
    <source>
        <dbReference type="Pfam" id="PF05683"/>
    </source>
</evidence>
<evidence type="ECO:0000313" key="4">
    <source>
        <dbReference type="EMBL" id="RDB56129.1"/>
    </source>
</evidence>
<dbReference type="EMBL" id="PPTP01000003">
    <property type="protein sequence ID" value="RDB56129.1"/>
    <property type="molecule type" value="Genomic_DNA"/>
</dbReference>
<feature type="domain" description="Fe-S hydro-lyase tartrate dehydratase beta-type catalytic" evidence="3">
    <location>
        <begin position="4"/>
        <end position="177"/>
    </location>
</feature>
<evidence type="ECO:0000256" key="1">
    <source>
        <dbReference type="ARBA" id="ARBA00008876"/>
    </source>
</evidence>
<accession>A0A369LBN0</accession>
<evidence type="ECO:0000313" key="5">
    <source>
        <dbReference type="Proteomes" id="UP000253792"/>
    </source>
</evidence>
<comment type="caution">
    <text evidence="4">The sequence shown here is derived from an EMBL/GenBank/DDBJ whole genome shotgun (WGS) entry which is preliminary data.</text>
</comment>
<dbReference type="RefSeq" id="WP_114620441.1">
    <property type="nucleotide sequence ID" value="NZ_PPTP01000003.1"/>
</dbReference>
<keyword evidence="5" id="KW-1185">Reference proteome</keyword>
<dbReference type="STRING" id="1034345.GCA_000236865_00427"/>
<reference evidence="4 5" key="1">
    <citation type="journal article" date="2018" name="Elife">
        <title>Discovery and characterization of a prevalent human gut bacterial enzyme sufficient for the inactivation of a family of plant toxins.</title>
        <authorList>
            <person name="Koppel N."/>
            <person name="Bisanz J.E."/>
            <person name="Pandelia M.E."/>
            <person name="Turnbaugh P.J."/>
            <person name="Balskus E.P."/>
        </authorList>
    </citation>
    <scope>NUCLEOTIDE SEQUENCE [LARGE SCALE GENOMIC DNA]</scope>
    <source>
        <strain evidence="5">anaerobia AP69FAA</strain>
    </source>
</reference>
<dbReference type="Proteomes" id="UP000253792">
    <property type="component" value="Unassembled WGS sequence"/>
</dbReference>
<dbReference type="NCBIfam" id="TIGR00723">
    <property type="entry name" value="ttdB_fumA_fumB"/>
    <property type="match status" value="1"/>
</dbReference>
<evidence type="ECO:0000256" key="2">
    <source>
        <dbReference type="ARBA" id="ARBA00023239"/>
    </source>
</evidence>
<dbReference type="AlphaFoldDB" id="A0A369LBN0"/>
<dbReference type="PANTHER" id="PTHR43351:SF2">
    <property type="entry name" value="L(+)-TARTRATE DEHYDRATASE SUBUNIT BETA-RELATED"/>
    <property type="match status" value="1"/>
</dbReference>
<dbReference type="Gene3D" id="3.20.130.10">
    <property type="entry name" value="Fe-S hydro-lyase, tartrate dehydratase beta-type, catalytic domain"/>
    <property type="match status" value="1"/>
</dbReference>
<dbReference type="OrthoDB" id="9798978at2"/>
<dbReference type="SUPFAM" id="SSF117457">
    <property type="entry name" value="FumA C-terminal domain-like"/>
    <property type="match status" value="1"/>
</dbReference>
<dbReference type="PANTHER" id="PTHR43351">
    <property type="entry name" value="L(+)-TARTRATE DEHYDRATASE SUBUNIT BETA"/>
    <property type="match status" value="1"/>
</dbReference>
<dbReference type="InterPro" id="IPR036660">
    <property type="entry name" value="Fe-S_hydroAse_TtdB_cat_sf"/>
</dbReference>
<gene>
    <name evidence="4" type="ORF">C1880_04370</name>
</gene>
<sequence>MSEPVRLNLPLDKSQLANLKAGQEVRLTGPCYTMRDAGHARALETLEHTGELPFGLAGQTLFYAGPTPAAAGRPLGSVGPTTASRMDFATPQLMQAGIAACIGKGKRNQAVIDACVENCAVYFAAVGGIAALLAKHVTASETVAWDDLGTEALRRIMLDDFPVFVAVDTTGRDLYRAIENGEEI</sequence>
<proteinExistence type="inferred from homology"/>
<dbReference type="GO" id="GO:0016836">
    <property type="term" value="F:hydro-lyase activity"/>
    <property type="evidence" value="ECO:0007669"/>
    <property type="project" value="InterPro"/>
</dbReference>